<dbReference type="RefSeq" id="XP_008099459.1">
    <property type="nucleotide sequence ID" value="XM_008101268.1"/>
</dbReference>
<gene>
    <name evidence="2" type="ORF">GLRG_10583</name>
</gene>
<keyword evidence="3" id="KW-1185">Reference proteome</keyword>
<proteinExistence type="predicted"/>
<evidence type="ECO:0000313" key="2">
    <source>
        <dbReference type="EMBL" id="EFQ35439.1"/>
    </source>
</evidence>
<accession>E3QX51</accession>
<reference evidence="3" key="1">
    <citation type="journal article" date="2012" name="Nat. Genet.">
        <title>Lifestyle transitions in plant pathogenic Colletotrichum fungi deciphered by genome and transcriptome analyses.</title>
        <authorList>
            <person name="O'Connell R.J."/>
            <person name="Thon M.R."/>
            <person name="Hacquard S."/>
            <person name="Amyotte S.G."/>
            <person name="Kleemann J."/>
            <person name="Torres M.F."/>
            <person name="Damm U."/>
            <person name="Buiate E.A."/>
            <person name="Epstein L."/>
            <person name="Alkan N."/>
            <person name="Altmueller J."/>
            <person name="Alvarado-Balderrama L."/>
            <person name="Bauser C.A."/>
            <person name="Becker C."/>
            <person name="Birren B.W."/>
            <person name="Chen Z."/>
            <person name="Choi J."/>
            <person name="Crouch J.A."/>
            <person name="Duvick J.P."/>
            <person name="Farman M.A."/>
            <person name="Gan P."/>
            <person name="Heiman D."/>
            <person name="Henrissat B."/>
            <person name="Howard R.J."/>
            <person name="Kabbage M."/>
            <person name="Koch C."/>
            <person name="Kracher B."/>
            <person name="Kubo Y."/>
            <person name="Law A.D."/>
            <person name="Lebrun M.-H."/>
            <person name="Lee Y.-H."/>
            <person name="Miyara I."/>
            <person name="Moore N."/>
            <person name="Neumann U."/>
            <person name="Nordstroem K."/>
            <person name="Panaccione D.G."/>
            <person name="Panstruga R."/>
            <person name="Place M."/>
            <person name="Proctor R.H."/>
            <person name="Prusky D."/>
            <person name="Rech G."/>
            <person name="Reinhardt R."/>
            <person name="Rollins J.A."/>
            <person name="Rounsley S."/>
            <person name="Schardl C.L."/>
            <person name="Schwartz D.C."/>
            <person name="Shenoy N."/>
            <person name="Shirasu K."/>
            <person name="Sikhakolli U.R."/>
            <person name="Stueber K."/>
            <person name="Sukno S.A."/>
            <person name="Sweigard J.A."/>
            <person name="Takano Y."/>
            <person name="Takahara H."/>
            <person name="Trail F."/>
            <person name="van der Does H.C."/>
            <person name="Voll L.M."/>
            <person name="Will I."/>
            <person name="Young S."/>
            <person name="Zeng Q."/>
            <person name="Zhang J."/>
            <person name="Zhou S."/>
            <person name="Dickman M.B."/>
            <person name="Schulze-Lefert P."/>
            <person name="Ver Loren van Themaat E."/>
            <person name="Ma L.-J."/>
            <person name="Vaillancourt L.J."/>
        </authorList>
    </citation>
    <scope>NUCLEOTIDE SEQUENCE [LARGE SCALE GENOMIC DNA]</scope>
    <source>
        <strain evidence="3">M1.001 / M2 / FGSC 10212</strain>
    </source>
</reference>
<dbReference type="GeneID" id="24415948"/>
<evidence type="ECO:0000313" key="3">
    <source>
        <dbReference type="Proteomes" id="UP000008782"/>
    </source>
</evidence>
<dbReference type="EMBL" id="GG697393">
    <property type="protein sequence ID" value="EFQ35439.1"/>
    <property type="molecule type" value="Genomic_DNA"/>
</dbReference>
<name>E3QX51_COLGM</name>
<feature type="region of interest" description="Disordered" evidence="1">
    <location>
        <begin position="1"/>
        <end position="53"/>
    </location>
</feature>
<sequence>MCTDAEQDNGWGQAEPDDAATEVTVPGLVGLGGAEEGGNGGGEGYDIGKDRDKGVWGESGWDAAVVKVTGASPCKWKSG</sequence>
<organism evidence="3">
    <name type="scientific">Colletotrichum graminicola (strain M1.001 / M2 / FGSC 10212)</name>
    <name type="common">Maize anthracnose fungus</name>
    <name type="synonym">Glomerella graminicola</name>
    <dbReference type="NCBI Taxonomy" id="645133"/>
    <lineage>
        <taxon>Eukaryota</taxon>
        <taxon>Fungi</taxon>
        <taxon>Dikarya</taxon>
        <taxon>Ascomycota</taxon>
        <taxon>Pezizomycotina</taxon>
        <taxon>Sordariomycetes</taxon>
        <taxon>Hypocreomycetidae</taxon>
        <taxon>Glomerellales</taxon>
        <taxon>Glomerellaceae</taxon>
        <taxon>Colletotrichum</taxon>
        <taxon>Colletotrichum graminicola species complex</taxon>
    </lineage>
</organism>
<feature type="compositionally biased region" description="Gly residues" evidence="1">
    <location>
        <begin position="29"/>
        <end position="45"/>
    </location>
</feature>
<dbReference type="VEuPathDB" id="FungiDB:GLRG_10583"/>
<dbReference type="AlphaFoldDB" id="E3QX51"/>
<dbReference type="Proteomes" id="UP000008782">
    <property type="component" value="Unassembled WGS sequence"/>
</dbReference>
<evidence type="ECO:0000256" key="1">
    <source>
        <dbReference type="SAM" id="MobiDB-lite"/>
    </source>
</evidence>
<dbReference type="HOGENOM" id="CLU_2605890_0_0_1"/>
<protein>
    <submittedName>
        <fullName evidence="2">Uncharacterized protein</fullName>
    </submittedName>
</protein>